<proteinExistence type="predicted"/>
<dbReference type="AlphaFoldDB" id="A0AAD3XWL0"/>
<keyword evidence="2" id="KW-1185">Reference proteome</keyword>
<dbReference type="SUPFAM" id="SSF88802">
    <property type="entry name" value="Pre-PUA domain"/>
    <property type="match status" value="1"/>
</dbReference>
<accession>A0AAD3XWL0</accession>
<dbReference type="Proteomes" id="UP001279734">
    <property type="component" value="Unassembled WGS sequence"/>
</dbReference>
<dbReference type="Gene3D" id="3.10.450.220">
    <property type="match status" value="1"/>
</dbReference>
<comment type="caution">
    <text evidence="1">The sequence shown here is derived from an EMBL/GenBank/DDBJ whole genome shotgun (WGS) entry which is preliminary data.</text>
</comment>
<gene>
    <name evidence="1" type="ORF">Nepgr_020652</name>
</gene>
<evidence type="ECO:0000313" key="1">
    <source>
        <dbReference type="EMBL" id="GMH18811.1"/>
    </source>
</evidence>
<sequence length="74" mass="8271">MRTLDEQDTIAVFEKLFKLIGNNLKNIVENPSHEGGLPNHWWVGGDSRKDGQNVPVEVGLVLKVEDENLTTSPM</sequence>
<reference evidence="1" key="1">
    <citation type="submission" date="2023-05" db="EMBL/GenBank/DDBJ databases">
        <title>Nepenthes gracilis genome sequencing.</title>
        <authorList>
            <person name="Fukushima K."/>
        </authorList>
    </citation>
    <scope>NUCLEOTIDE SEQUENCE</scope>
    <source>
        <strain evidence="1">SING2019-196</strain>
    </source>
</reference>
<dbReference type="EMBL" id="BSYO01000019">
    <property type="protein sequence ID" value="GMH18811.1"/>
    <property type="molecule type" value="Genomic_DNA"/>
</dbReference>
<evidence type="ECO:0000313" key="2">
    <source>
        <dbReference type="Proteomes" id="UP001279734"/>
    </source>
</evidence>
<protein>
    <submittedName>
        <fullName evidence="1">Uncharacterized protein</fullName>
    </submittedName>
</protein>
<organism evidence="1 2">
    <name type="scientific">Nepenthes gracilis</name>
    <name type="common">Slender pitcher plant</name>
    <dbReference type="NCBI Taxonomy" id="150966"/>
    <lineage>
        <taxon>Eukaryota</taxon>
        <taxon>Viridiplantae</taxon>
        <taxon>Streptophyta</taxon>
        <taxon>Embryophyta</taxon>
        <taxon>Tracheophyta</taxon>
        <taxon>Spermatophyta</taxon>
        <taxon>Magnoliopsida</taxon>
        <taxon>eudicotyledons</taxon>
        <taxon>Gunneridae</taxon>
        <taxon>Pentapetalae</taxon>
        <taxon>Caryophyllales</taxon>
        <taxon>Nepenthaceae</taxon>
        <taxon>Nepenthes</taxon>
    </lineage>
</organism>
<name>A0AAD3XWL0_NEPGR</name>